<feature type="transmembrane region" description="Helical" evidence="1">
    <location>
        <begin position="77"/>
        <end position="100"/>
    </location>
</feature>
<evidence type="ECO:0008006" key="4">
    <source>
        <dbReference type="Google" id="ProtNLM"/>
    </source>
</evidence>
<keyword evidence="1" id="KW-1133">Transmembrane helix</keyword>
<dbReference type="InterPro" id="IPR006938">
    <property type="entry name" value="DUF624"/>
</dbReference>
<accession>A0A0A1M776</accession>
<organism evidence="2 3">
    <name type="scientific">Oceanobacillus oncorhynchi</name>
    <dbReference type="NCBI Taxonomy" id="545501"/>
    <lineage>
        <taxon>Bacteria</taxon>
        <taxon>Bacillati</taxon>
        <taxon>Bacillota</taxon>
        <taxon>Bacilli</taxon>
        <taxon>Bacillales</taxon>
        <taxon>Bacillaceae</taxon>
        <taxon>Oceanobacillus</taxon>
    </lineage>
</organism>
<dbReference type="Pfam" id="PF04854">
    <property type="entry name" value="DUF624"/>
    <property type="match status" value="1"/>
</dbReference>
<protein>
    <recommendedName>
        <fullName evidence="4">Membrane protein YesL</fullName>
    </recommendedName>
</protein>
<dbReference type="STRING" id="545501.BN997_00973"/>
<evidence type="ECO:0000256" key="1">
    <source>
        <dbReference type="SAM" id="Phobius"/>
    </source>
</evidence>
<proteinExistence type="predicted"/>
<gene>
    <name evidence="2" type="ORF">BN997_00973</name>
</gene>
<dbReference type="RefSeq" id="WP_042530117.1">
    <property type="nucleotide sequence ID" value="NZ_CDGG01000001.1"/>
</dbReference>
<keyword evidence="3" id="KW-1185">Reference proteome</keyword>
<feature type="transmembrane region" description="Helical" evidence="1">
    <location>
        <begin position="151"/>
        <end position="177"/>
    </location>
</feature>
<keyword evidence="1" id="KW-0472">Membrane</keyword>
<name>A0A0A1M776_9BACI</name>
<dbReference type="Proteomes" id="UP000040453">
    <property type="component" value="Unassembled WGS sequence"/>
</dbReference>
<evidence type="ECO:0000313" key="3">
    <source>
        <dbReference type="Proteomes" id="UP000040453"/>
    </source>
</evidence>
<dbReference type="OrthoDB" id="9814991at2"/>
<feature type="transmembrane region" description="Helical" evidence="1">
    <location>
        <begin position="183"/>
        <end position="202"/>
    </location>
</feature>
<dbReference type="EMBL" id="CDGG01000001">
    <property type="protein sequence ID" value="CEI81155.1"/>
    <property type="molecule type" value="Genomic_DNA"/>
</dbReference>
<reference evidence="2 3" key="1">
    <citation type="submission" date="2014-11" db="EMBL/GenBank/DDBJ databases">
        <authorList>
            <person name="Urmite Genomes Urmite Genomes"/>
        </authorList>
    </citation>
    <scope>NUCLEOTIDE SEQUENCE [LARGE SCALE GENOMIC DNA]</scope>
    <source>
        <strain evidence="2 3">Oc5</strain>
    </source>
</reference>
<evidence type="ECO:0000313" key="2">
    <source>
        <dbReference type="EMBL" id="CEI81155.1"/>
    </source>
</evidence>
<sequence>MGSILGIDGPVYHFLSRVVELILLNIVFILFSLPIVTIGASVTAMFSITLKMVRGEEGGLINGFWQAFKNNFKQSTLIWGLLALFGIILALNYFFLQFYTGKFSTIILMSLVMFSAIFCIYLVLIFPYIARYKCTIKEACINVIKISIANMYFILLIIVFILGPGVLMLFSPLWLVIKLYMDIFIGFSFIAYVSSFMIRRIFEKYET</sequence>
<feature type="transmembrane region" description="Helical" evidence="1">
    <location>
        <begin position="22"/>
        <end position="46"/>
    </location>
</feature>
<keyword evidence="1" id="KW-0812">Transmembrane</keyword>
<dbReference type="AlphaFoldDB" id="A0A0A1M776"/>
<feature type="transmembrane region" description="Helical" evidence="1">
    <location>
        <begin position="106"/>
        <end position="130"/>
    </location>
</feature>